<dbReference type="InterPro" id="IPR036736">
    <property type="entry name" value="ACP-like_sf"/>
</dbReference>
<dbReference type="SUPFAM" id="SSF53474">
    <property type="entry name" value="alpha/beta-Hydrolases"/>
    <property type="match status" value="1"/>
</dbReference>
<feature type="region of interest" description="Disordered" evidence="5">
    <location>
        <begin position="1780"/>
        <end position="1815"/>
    </location>
</feature>
<dbReference type="InterPro" id="IPR001031">
    <property type="entry name" value="Thioesterase"/>
</dbReference>
<dbReference type="Pfam" id="PF00109">
    <property type="entry name" value="ketoacyl-synt"/>
    <property type="match status" value="1"/>
</dbReference>
<proteinExistence type="predicted"/>
<dbReference type="GO" id="GO:0031177">
    <property type="term" value="F:phosphopantetheine binding"/>
    <property type="evidence" value="ECO:0007669"/>
    <property type="project" value="InterPro"/>
</dbReference>
<dbReference type="InterPro" id="IPR030918">
    <property type="entry name" value="PT_fungal_PKS"/>
</dbReference>
<dbReference type="InterPro" id="IPR050091">
    <property type="entry name" value="PKS_NRPS_Biosynth_Enz"/>
</dbReference>
<dbReference type="InterPro" id="IPR006162">
    <property type="entry name" value="Ppantetheine_attach_site"/>
</dbReference>
<feature type="active site" description="Proton donor; for dehydratase activity" evidence="4">
    <location>
        <position position="1511"/>
    </location>
</feature>
<dbReference type="PROSITE" id="PS50075">
    <property type="entry name" value="CARRIER"/>
    <property type="match status" value="1"/>
</dbReference>
<feature type="domain" description="PKS/mFAS DH" evidence="8">
    <location>
        <begin position="1292"/>
        <end position="1599"/>
    </location>
</feature>
<keyword evidence="1" id="KW-0596">Phosphopantetheine</keyword>
<comment type="caution">
    <text evidence="9">The sequence shown here is derived from an EMBL/GenBank/DDBJ whole genome shotgun (WGS) entry which is preliminary data.</text>
</comment>
<dbReference type="Gene3D" id="3.30.70.3290">
    <property type="match status" value="1"/>
</dbReference>
<dbReference type="Pfam" id="PF00698">
    <property type="entry name" value="Acyl_transf_1"/>
    <property type="match status" value="1"/>
</dbReference>
<dbReference type="InterPro" id="IPR018201">
    <property type="entry name" value="Ketoacyl_synth_AS"/>
</dbReference>
<sequence length="2064" mass="223690">MKPINLVLFGDQTVEKRSSIQALVRHSKSSTGARRLLQEATDLVQLHFGQLSKEDRAWDHEIHTLLGLAEDNASEQKPNGVVATILMCIGRLGELIVHAEEDASILGSENDPVQVLAFCTGLLPAAALVAARDTNELFELATELISITLRMCIAMQRRMNMIEDTNLSWATTILGATPDKVQPILEEFHEVQNIPYPKRIAIGVISAGWLTLIGAPSSLGRLMKFSKDLDEAPKMKTNTNGVVHTPYIPIFDLDTALGSSPLLDLPITSKARILSPASCKPYPNGTLRALLSEILPDIAQRALRVDDTASACISGFAGSRPVSLTVMGPTGNQSAVEQLLKSHNVEYQINQHHRPEKGIASRGGSDMVAIVGMSARLPGSDTVEAFFETLLDGKIQIDKIPNSRFDIDKYYDPTGKRRNTTSTNQAACLERPGYFDNRLFNVSPREALQMDPLQRMLLTTSWEALEMAGYSKNATPSTQSNRIATYFGQAAEDWREVLNNDEIDIYYVPGLSRAFGPSRLAYYHKWGGGTYALDAACATSTTAIHLACKALSTRECDTALAGGGSLTVSPTGFAGLSRSGMTSNNGGCRTFHDDADGYARGEGIGVVVLKRLEDAVADNDNVLGVIRGHARTYTSTSTSITHPSAESQSRLYEEILRQTSVVPNEIAYVEMHGTGTQAGDFEEMSSVIRVLGPQRSKKNILTVGAVKANIGHGEAAAGVTSLIKVLMMLREKKIPAQPGLPFKLNHHFPKLDNAHIRIAGIGGKDLTLRPSPTATDGKIKCLVSSFDASGGNTGLVVEEAPDRPMKEDNPLPAHVVTLSARTPASLQQNRKRLLDYLMRHPETKLADLAYTTTARRMHEVLRGAHVGTSTRDIITSLREDVMKEGPNDPKKKAPSSNVVFAFTGQGSQYAGMGRQLYQHSSAFRELLRTLQQVATYQNLPQFLHIITDEQSDITSSSTVVVQLAIVALEIAIAQLLQSWGVAPGLVIGHSLGEYSALCVAGVLSGSDTMYLVGRRAQLLEQKLAAGQYAMLAVNKDVEATRELLTANTQFLNQTGVACINAPQRTVVSGPVSEIEHLKNLLEKEGARGTILRTAYGFHSHHVDPILSELETIAKGVSFSHPTIPVASTLLGRVVEAGEPEIFSPNYLVRQTREFVNFTGALQAFESHSLAKARTNWIEIGPEPVCVGLARKTLSDPLSRFLPIMKPTEDNWVTISSTLASLYQAGASINWPQYHRNFQSSLSLLPLPTYAFDEKDYWMPYVEWSDPTLTSPLETGKNVSKSPSGFAFSTTSLQWIEDEVIQGTSVSVTFASRTSEPKLYDAIQGHVVNGVTIVSLSIFCDMAQSAAHYAYQKLKPGSKAPSLNIHDVEMSHALIVPELDPTQIVHTTITLSDGGVADVHFSSTKGSSSTEHGLLRVAFEDNRAWFAKQSQLSFLINARIQTLKDMSSTGKAHRLLKPVAYKLFDSVVSYGKNYQAMEEVWIDGEYRDAVGTIKLPNTVDIGNFMHNPFWSDGIIHLSGFLVNGGLKYPEDTVCLSTGFASWRSLESLHADETYTTYTTIQEAETPNILLGSAYVYNSRQKLVQVTTDIRFQKMKRIVLNSLLGIRPAPASAVPSATDKAVAWSNSVLVSNSKLRSSTGMSTPATQVTDLDLSEREGQSGTVTPASSVSDDSSTELMSKLLSIVVSESGCKESELEPSTSFADIGMDSLMAITIIATLQRETGLELPPTFFLEHQTVAEAKDALPGGVPAGDTPAEVPRATSDKKAEERVTAIIPSVPVSEASSFEISPDPQPRPNVEDVQQTPQSAPPPVLPVESNNTSKTVLLQSATSSTGSNLFLLPDGGGSPSRYIQLPPLGSDINVYGLESPFIKAPASFTCSIEAICALFLGSIKDIQPTGPYFLGGFSLGALYAYEIARMLGERGESVEGLFIIDMAVPRTLGITPSITQQQLAEAGLLPTVGRLTATQKEHFVSTVRAMMTYSPTACPHNQSPKRTVLVSSKHGLAAGKLSDLAVWAQSSTSAARGWQDLVGDAVEHKELDAEHFALFRHPTVESLGKFWADAFAKF</sequence>
<dbReference type="GO" id="GO:0004312">
    <property type="term" value="F:fatty acid synthase activity"/>
    <property type="evidence" value="ECO:0007669"/>
    <property type="project" value="TreeGrafter"/>
</dbReference>
<gene>
    <name evidence="9" type="ORF">BDV95DRAFT_600896</name>
</gene>
<dbReference type="InterPro" id="IPR049900">
    <property type="entry name" value="PKS_mFAS_DH"/>
</dbReference>
<evidence type="ECO:0000256" key="3">
    <source>
        <dbReference type="ARBA" id="ARBA00022679"/>
    </source>
</evidence>
<evidence type="ECO:0000313" key="9">
    <source>
        <dbReference type="EMBL" id="KAF2878225.1"/>
    </source>
</evidence>
<dbReference type="Gene3D" id="3.40.47.10">
    <property type="match status" value="1"/>
</dbReference>
<dbReference type="NCBIfam" id="TIGR04532">
    <property type="entry name" value="PT_fungal_PKS"/>
    <property type="match status" value="1"/>
</dbReference>
<feature type="region of interest" description="C-terminal hotdog fold" evidence="4">
    <location>
        <begin position="1447"/>
        <end position="1599"/>
    </location>
</feature>
<dbReference type="SUPFAM" id="SSF53901">
    <property type="entry name" value="Thiolase-like"/>
    <property type="match status" value="1"/>
</dbReference>
<reference evidence="9 10" key="1">
    <citation type="submission" date="2020-01" db="EMBL/GenBank/DDBJ databases">
        <authorList>
            <consortium name="DOE Joint Genome Institute"/>
            <person name="Haridas S."/>
            <person name="Albert R."/>
            <person name="Binder M."/>
            <person name="Bloem J."/>
            <person name="Labutti K."/>
            <person name="Salamov A."/>
            <person name="Andreopoulos B."/>
            <person name="Baker S.E."/>
            <person name="Barry K."/>
            <person name="Bills G."/>
            <person name="Bluhm B.H."/>
            <person name="Cannon C."/>
            <person name="Castanera R."/>
            <person name="Culley D.E."/>
            <person name="Daum C."/>
            <person name="Ezra D."/>
            <person name="Gonzalez J.B."/>
            <person name="Henrissat B."/>
            <person name="Kuo A."/>
            <person name="Liang C."/>
            <person name="Lipzen A."/>
            <person name="Lutzoni F."/>
            <person name="Magnuson J."/>
            <person name="Mondo S."/>
            <person name="Nolan M."/>
            <person name="Ohm R."/>
            <person name="Pangilinan J."/>
            <person name="Park H.-J.H."/>
            <person name="Ramirez L."/>
            <person name="Alfaro M."/>
            <person name="Sun H."/>
            <person name="Tritt A."/>
            <person name="Yoshinaga Y."/>
            <person name="Zwiers L.-H.L."/>
            <person name="Turgeon B.G."/>
            <person name="Goodwin S.B."/>
            <person name="Spatafora J.W."/>
            <person name="Crous P.W."/>
            <person name="Grigoriev I.V."/>
        </authorList>
    </citation>
    <scope>NUCLEOTIDE SEQUENCE [LARGE SCALE GENOMIC DNA]</scope>
    <source>
        <strain evidence="9 10">CBS 611.86</strain>
    </source>
</reference>
<dbReference type="SMART" id="SM00825">
    <property type="entry name" value="PKS_KS"/>
    <property type="match status" value="1"/>
</dbReference>
<keyword evidence="10" id="KW-1185">Reference proteome</keyword>
<dbReference type="GO" id="GO:0004315">
    <property type="term" value="F:3-oxoacyl-[acyl-carrier-protein] synthase activity"/>
    <property type="evidence" value="ECO:0007669"/>
    <property type="project" value="InterPro"/>
</dbReference>
<dbReference type="Pfam" id="PF00975">
    <property type="entry name" value="Thioesterase"/>
    <property type="match status" value="1"/>
</dbReference>
<dbReference type="Gene3D" id="3.40.366.10">
    <property type="entry name" value="Malonyl-Coenzyme A Acyl Carrier Protein, domain 2"/>
    <property type="match status" value="2"/>
</dbReference>
<feature type="region of interest" description="Disordered" evidence="5">
    <location>
        <begin position="1633"/>
        <end position="1672"/>
    </location>
</feature>
<keyword evidence="2" id="KW-0597">Phosphoprotein</keyword>
<dbReference type="Pfam" id="PF16073">
    <property type="entry name" value="SAT"/>
    <property type="match status" value="1"/>
</dbReference>
<dbReference type="EMBL" id="JAADJZ010000001">
    <property type="protein sequence ID" value="KAF2878225.1"/>
    <property type="molecule type" value="Genomic_DNA"/>
</dbReference>
<dbReference type="SUPFAM" id="SSF47336">
    <property type="entry name" value="ACP-like"/>
    <property type="match status" value="1"/>
</dbReference>
<dbReference type="Pfam" id="PF00550">
    <property type="entry name" value="PP-binding"/>
    <property type="match status" value="1"/>
</dbReference>
<dbReference type="Pfam" id="PF22621">
    <property type="entry name" value="CurL-like_PKS_C"/>
    <property type="match status" value="1"/>
</dbReference>
<dbReference type="GO" id="GO:0044550">
    <property type="term" value="P:secondary metabolite biosynthetic process"/>
    <property type="evidence" value="ECO:0007669"/>
    <property type="project" value="TreeGrafter"/>
</dbReference>
<dbReference type="PROSITE" id="PS52004">
    <property type="entry name" value="KS3_2"/>
    <property type="match status" value="1"/>
</dbReference>
<feature type="active site" description="Proton acceptor; for dehydratase activity" evidence="4">
    <location>
        <position position="1325"/>
    </location>
</feature>
<evidence type="ECO:0000256" key="1">
    <source>
        <dbReference type="ARBA" id="ARBA00022450"/>
    </source>
</evidence>
<dbReference type="PROSITE" id="PS00012">
    <property type="entry name" value="PHOSPHOPANTETHEINE"/>
    <property type="match status" value="1"/>
</dbReference>
<evidence type="ECO:0000259" key="7">
    <source>
        <dbReference type="PROSITE" id="PS52004"/>
    </source>
</evidence>
<evidence type="ECO:0000259" key="8">
    <source>
        <dbReference type="PROSITE" id="PS52019"/>
    </source>
</evidence>
<dbReference type="PANTHER" id="PTHR43775">
    <property type="entry name" value="FATTY ACID SYNTHASE"/>
    <property type="match status" value="1"/>
</dbReference>
<dbReference type="InterPro" id="IPR016036">
    <property type="entry name" value="Malonyl_transacylase_ACP-bd"/>
</dbReference>
<dbReference type="SUPFAM" id="SSF52151">
    <property type="entry name" value="FabD/lysophospholipase-like"/>
    <property type="match status" value="1"/>
</dbReference>
<dbReference type="SUPFAM" id="SSF55048">
    <property type="entry name" value="Probable ACP-binding domain of malonyl-CoA ACP transacylase"/>
    <property type="match status" value="1"/>
</dbReference>
<evidence type="ECO:0000256" key="5">
    <source>
        <dbReference type="SAM" id="MobiDB-lite"/>
    </source>
</evidence>
<dbReference type="InterPro" id="IPR016035">
    <property type="entry name" value="Acyl_Trfase/lysoPLipase"/>
</dbReference>
<organism evidence="9 10">
    <name type="scientific">Massariosphaeria phaeospora</name>
    <dbReference type="NCBI Taxonomy" id="100035"/>
    <lineage>
        <taxon>Eukaryota</taxon>
        <taxon>Fungi</taxon>
        <taxon>Dikarya</taxon>
        <taxon>Ascomycota</taxon>
        <taxon>Pezizomycotina</taxon>
        <taxon>Dothideomycetes</taxon>
        <taxon>Pleosporomycetidae</taxon>
        <taxon>Pleosporales</taxon>
        <taxon>Pleosporales incertae sedis</taxon>
        <taxon>Massariosphaeria</taxon>
    </lineage>
</organism>
<evidence type="ECO:0000256" key="4">
    <source>
        <dbReference type="PROSITE-ProRule" id="PRU01363"/>
    </source>
</evidence>
<dbReference type="Pfam" id="PF02801">
    <property type="entry name" value="Ketoacyl-synt_C"/>
    <property type="match status" value="1"/>
</dbReference>
<dbReference type="Gene3D" id="1.10.1200.10">
    <property type="entry name" value="ACP-like"/>
    <property type="match status" value="1"/>
</dbReference>
<dbReference type="CDD" id="cd00833">
    <property type="entry name" value="PKS"/>
    <property type="match status" value="1"/>
</dbReference>
<dbReference type="Proteomes" id="UP000481861">
    <property type="component" value="Unassembled WGS sequence"/>
</dbReference>
<dbReference type="Gene3D" id="3.10.129.110">
    <property type="entry name" value="Polyketide synthase dehydratase"/>
    <property type="match status" value="1"/>
</dbReference>
<dbReference type="PROSITE" id="PS52019">
    <property type="entry name" value="PKS_MFAS_DH"/>
    <property type="match status" value="1"/>
</dbReference>
<evidence type="ECO:0000313" key="10">
    <source>
        <dbReference type="Proteomes" id="UP000481861"/>
    </source>
</evidence>
<dbReference type="InterPro" id="IPR049551">
    <property type="entry name" value="PKS_DH_C"/>
</dbReference>
<feature type="domain" description="Carrier" evidence="6">
    <location>
        <begin position="1670"/>
        <end position="1747"/>
    </location>
</feature>
<dbReference type="InterPro" id="IPR014030">
    <property type="entry name" value="Ketoacyl_synth_N"/>
</dbReference>
<feature type="region of interest" description="N-terminal hotdog fold" evidence="4">
    <location>
        <begin position="1292"/>
        <end position="1423"/>
    </location>
</feature>
<feature type="region of interest" description="Disordered" evidence="5">
    <location>
        <begin position="1742"/>
        <end position="1767"/>
    </location>
</feature>
<dbReference type="InterPro" id="IPR014043">
    <property type="entry name" value="Acyl_transferase_dom"/>
</dbReference>
<dbReference type="InterPro" id="IPR020806">
    <property type="entry name" value="PKS_PP-bd"/>
</dbReference>
<dbReference type="InterPro" id="IPR029058">
    <property type="entry name" value="AB_hydrolase_fold"/>
</dbReference>
<dbReference type="Gene3D" id="3.40.50.1820">
    <property type="entry name" value="alpha/beta hydrolase"/>
    <property type="match status" value="1"/>
</dbReference>
<dbReference type="InterPro" id="IPR020841">
    <property type="entry name" value="PKS_Beta-ketoAc_synthase_dom"/>
</dbReference>
<evidence type="ECO:0000256" key="2">
    <source>
        <dbReference type="ARBA" id="ARBA00022553"/>
    </source>
</evidence>
<dbReference type="OrthoDB" id="329835at2759"/>
<protein>
    <submittedName>
        <fullName evidence="9">PKS16 protein</fullName>
    </submittedName>
</protein>
<dbReference type="InterPro" id="IPR009081">
    <property type="entry name" value="PP-bd_ACP"/>
</dbReference>
<dbReference type="InterPro" id="IPR032088">
    <property type="entry name" value="SAT"/>
</dbReference>
<dbReference type="PROSITE" id="PS00606">
    <property type="entry name" value="KS3_1"/>
    <property type="match status" value="1"/>
</dbReference>
<dbReference type="InterPro" id="IPR001227">
    <property type="entry name" value="Ac_transferase_dom_sf"/>
</dbReference>
<dbReference type="GO" id="GO:0006633">
    <property type="term" value="P:fatty acid biosynthetic process"/>
    <property type="evidence" value="ECO:0007669"/>
    <property type="project" value="InterPro"/>
</dbReference>
<feature type="compositionally biased region" description="Polar residues" evidence="5">
    <location>
        <begin position="1657"/>
        <end position="1672"/>
    </location>
</feature>
<accession>A0A7C8MYP5</accession>
<evidence type="ECO:0000259" key="6">
    <source>
        <dbReference type="PROSITE" id="PS50075"/>
    </source>
</evidence>
<dbReference type="InterPro" id="IPR042104">
    <property type="entry name" value="PKS_dehydratase_sf"/>
</dbReference>
<dbReference type="SMART" id="SM00827">
    <property type="entry name" value="PKS_AT"/>
    <property type="match status" value="1"/>
</dbReference>
<feature type="compositionally biased region" description="Polar residues" evidence="5">
    <location>
        <begin position="1633"/>
        <end position="1647"/>
    </location>
</feature>
<feature type="domain" description="Ketosynthase family 3 (KS3)" evidence="7">
    <location>
        <begin position="365"/>
        <end position="799"/>
    </location>
</feature>
<keyword evidence="3" id="KW-0808">Transferase</keyword>
<dbReference type="InterPro" id="IPR016039">
    <property type="entry name" value="Thiolase-like"/>
</dbReference>
<dbReference type="Pfam" id="PF14765">
    <property type="entry name" value="PS-DH"/>
    <property type="match status" value="1"/>
</dbReference>
<name>A0A7C8MYP5_9PLEO</name>
<dbReference type="SMART" id="SM00823">
    <property type="entry name" value="PKS_PP"/>
    <property type="match status" value="1"/>
</dbReference>
<dbReference type="InterPro" id="IPR014031">
    <property type="entry name" value="Ketoacyl_synth_C"/>
</dbReference>
<dbReference type="PANTHER" id="PTHR43775:SF37">
    <property type="entry name" value="SI:DKEY-61P9.11"/>
    <property type="match status" value="1"/>
</dbReference>